<accession>A0A926UQ70</accession>
<reference evidence="2" key="1">
    <citation type="journal article" date="2015" name="ISME J.">
        <title>Draft Genome Sequence of Streptomyces incarnatus NRRL8089, which Produces the Nucleoside Antibiotic Sinefungin.</title>
        <authorList>
            <person name="Oshima K."/>
            <person name="Hattori M."/>
            <person name="Shimizu H."/>
            <person name="Fukuda K."/>
            <person name="Nemoto M."/>
            <person name="Inagaki K."/>
            <person name="Tamura T."/>
        </authorList>
    </citation>
    <scope>NUCLEOTIDE SEQUENCE</scope>
    <source>
        <strain evidence="2">FACHB-1277</strain>
    </source>
</reference>
<protein>
    <recommendedName>
        <fullName evidence="4">Gas vesicle protein</fullName>
    </recommendedName>
</protein>
<evidence type="ECO:0000313" key="2">
    <source>
        <dbReference type="EMBL" id="MBD2149244.1"/>
    </source>
</evidence>
<gene>
    <name evidence="2" type="ORF">H6F44_03760</name>
</gene>
<feature type="coiled-coil region" evidence="1">
    <location>
        <begin position="28"/>
        <end position="69"/>
    </location>
</feature>
<evidence type="ECO:0000313" key="3">
    <source>
        <dbReference type="Proteomes" id="UP000631421"/>
    </source>
</evidence>
<dbReference type="RefSeq" id="WP_190349620.1">
    <property type="nucleotide sequence ID" value="NZ_JACJPY010000007.1"/>
</dbReference>
<dbReference type="EMBL" id="JACJPY010000007">
    <property type="protein sequence ID" value="MBD2149244.1"/>
    <property type="molecule type" value="Genomic_DNA"/>
</dbReference>
<sequence length="111" mass="12896">MSISRRPIQPKLRSMPLRKSPSALYIQMHQLANEKERLQEELVRVSDRQQQIMNRLAELDRSLAQLDSDVENNAISAEMSEAQFINKIKAKPKERVQVVHGVSYESMTIEY</sequence>
<keyword evidence="1" id="KW-0175">Coiled coil</keyword>
<evidence type="ECO:0008006" key="4">
    <source>
        <dbReference type="Google" id="ProtNLM"/>
    </source>
</evidence>
<dbReference type="Proteomes" id="UP000631421">
    <property type="component" value="Unassembled WGS sequence"/>
</dbReference>
<keyword evidence="3" id="KW-1185">Reference proteome</keyword>
<proteinExistence type="predicted"/>
<comment type="caution">
    <text evidence="2">The sequence shown here is derived from an EMBL/GenBank/DDBJ whole genome shotgun (WGS) entry which is preliminary data.</text>
</comment>
<organism evidence="2 3">
    <name type="scientific">Pseudanabaena cinerea FACHB-1277</name>
    <dbReference type="NCBI Taxonomy" id="2949581"/>
    <lineage>
        <taxon>Bacteria</taxon>
        <taxon>Bacillati</taxon>
        <taxon>Cyanobacteriota</taxon>
        <taxon>Cyanophyceae</taxon>
        <taxon>Pseudanabaenales</taxon>
        <taxon>Pseudanabaenaceae</taxon>
        <taxon>Pseudanabaena</taxon>
        <taxon>Pseudanabaena cinerea</taxon>
    </lineage>
</organism>
<name>A0A926UQ70_9CYAN</name>
<evidence type="ECO:0000256" key="1">
    <source>
        <dbReference type="SAM" id="Coils"/>
    </source>
</evidence>
<dbReference type="AlphaFoldDB" id="A0A926UQ70"/>
<reference evidence="2" key="2">
    <citation type="submission" date="2020-08" db="EMBL/GenBank/DDBJ databases">
        <authorList>
            <person name="Chen M."/>
            <person name="Teng W."/>
            <person name="Zhao L."/>
            <person name="Hu C."/>
            <person name="Zhou Y."/>
            <person name="Han B."/>
            <person name="Song L."/>
            <person name="Shu W."/>
        </authorList>
    </citation>
    <scope>NUCLEOTIDE SEQUENCE</scope>
    <source>
        <strain evidence="2">FACHB-1277</strain>
    </source>
</reference>